<keyword evidence="1" id="KW-0812">Transmembrane</keyword>
<dbReference type="KEGG" id="eus:EUTSA_v10026952mg"/>
<gene>
    <name evidence="2" type="ORF">EUTSA_v10026952mg</name>
</gene>
<protein>
    <submittedName>
        <fullName evidence="2">Uncharacterized protein</fullName>
    </submittedName>
</protein>
<name>V4MSQ2_EUTSA</name>
<evidence type="ECO:0000313" key="2">
    <source>
        <dbReference type="EMBL" id="ESQ56338.1"/>
    </source>
</evidence>
<keyword evidence="1" id="KW-1133">Transmembrane helix</keyword>
<feature type="transmembrane region" description="Helical" evidence="1">
    <location>
        <begin position="44"/>
        <end position="64"/>
    </location>
</feature>
<accession>V4MSQ2</accession>
<reference evidence="2 3" key="1">
    <citation type="journal article" date="2013" name="Front. Plant Sci.">
        <title>The Reference Genome of the Halophytic Plant Eutrema salsugineum.</title>
        <authorList>
            <person name="Yang R."/>
            <person name="Jarvis D.E."/>
            <person name="Chen H."/>
            <person name="Beilstein M.A."/>
            <person name="Grimwood J."/>
            <person name="Jenkins J."/>
            <person name="Shu S."/>
            <person name="Prochnik S."/>
            <person name="Xin M."/>
            <person name="Ma C."/>
            <person name="Schmutz J."/>
            <person name="Wing R.A."/>
            <person name="Mitchell-Olds T."/>
            <person name="Schumaker K.S."/>
            <person name="Wang X."/>
        </authorList>
    </citation>
    <scope>NUCLEOTIDE SEQUENCE [LARGE SCALE GENOMIC DNA]</scope>
</reference>
<dbReference type="Gramene" id="ESQ56338">
    <property type="protein sequence ID" value="ESQ56338"/>
    <property type="gene ID" value="EUTSA_v10026952mg"/>
</dbReference>
<feature type="transmembrane region" description="Helical" evidence="1">
    <location>
        <begin position="6"/>
        <end position="24"/>
    </location>
</feature>
<dbReference type="Proteomes" id="UP000030689">
    <property type="component" value="Unassembled WGS sequence"/>
</dbReference>
<dbReference type="AlphaFoldDB" id="V4MSQ2"/>
<keyword evidence="1" id="KW-0472">Membrane</keyword>
<evidence type="ECO:0000256" key="1">
    <source>
        <dbReference type="SAM" id="Phobius"/>
    </source>
</evidence>
<sequence>MFFPAVWFFCASSVLLIGVFCISARSRSVVVSSKDFRTDASKSFLVRLRNFVIKIILICGRLTYVL</sequence>
<keyword evidence="3" id="KW-1185">Reference proteome</keyword>
<dbReference type="EMBL" id="KI517384">
    <property type="protein sequence ID" value="ESQ56338.1"/>
    <property type="molecule type" value="Genomic_DNA"/>
</dbReference>
<organism evidence="2 3">
    <name type="scientific">Eutrema salsugineum</name>
    <name type="common">Saltwater cress</name>
    <name type="synonym">Sisymbrium salsugineum</name>
    <dbReference type="NCBI Taxonomy" id="72664"/>
    <lineage>
        <taxon>Eukaryota</taxon>
        <taxon>Viridiplantae</taxon>
        <taxon>Streptophyta</taxon>
        <taxon>Embryophyta</taxon>
        <taxon>Tracheophyta</taxon>
        <taxon>Spermatophyta</taxon>
        <taxon>Magnoliopsida</taxon>
        <taxon>eudicotyledons</taxon>
        <taxon>Gunneridae</taxon>
        <taxon>Pentapetalae</taxon>
        <taxon>rosids</taxon>
        <taxon>malvids</taxon>
        <taxon>Brassicales</taxon>
        <taxon>Brassicaceae</taxon>
        <taxon>Eutremeae</taxon>
        <taxon>Eutrema</taxon>
    </lineage>
</organism>
<proteinExistence type="predicted"/>
<evidence type="ECO:0000313" key="3">
    <source>
        <dbReference type="Proteomes" id="UP000030689"/>
    </source>
</evidence>